<evidence type="ECO:0000313" key="7">
    <source>
        <dbReference type="Proteomes" id="UP000239936"/>
    </source>
</evidence>
<name>A0A2S7XS75_9GAMM</name>
<dbReference type="SFLD" id="SFLDG01018">
    <property type="entry name" value="Squalene/Phytoene_Synthase_Lik"/>
    <property type="match status" value="1"/>
</dbReference>
<dbReference type="SFLD" id="SFLDS00005">
    <property type="entry name" value="Isoprenoid_Synthase_Type_I"/>
    <property type="match status" value="1"/>
</dbReference>
<dbReference type="GO" id="GO:0051996">
    <property type="term" value="F:squalene synthase [NAD(P)H] activity"/>
    <property type="evidence" value="ECO:0007669"/>
    <property type="project" value="InterPro"/>
</dbReference>
<dbReference type="CDD" id="cd00683">
    <property type="entry name" value="Trans_IPPS_HH"/>
    <property type="match status" value="1"/>
</dbReference>
<keyword evidence="7" id="KW-1185">Reference proteome</keyword>
<dbReference type="FunFam" id="1.10.600.10:FF:000020">
    <property type="entry name" value="Phytoene synthase"/>
    <property type="match status" value="1"/>
</dbReference>
<dbReference type="PROSITE" id="PS01045">
    <property type="entry name" value="SQUALEN_PHYTOEN_SYN_2"/>
    <property type="match status" value="1"/>
</dbReference>
<dbReference type="PROSITE" id="PS01044">
    <property type="entry name" value="SQUALEN_PHYTOEN_SYN_1"/>
    <property type="match status" value="1"/>
</dbReference>
<gene>
    <name evidence="6" type="ORF">CXB77_10765</name>
</gene>
<organism evidence="6 7">
    <name type="scientific">Chromatium okenii</name>
    <dbReference type="NCBI Taxonomy" id="61644"/>
    <lineage>
        <taxon>Bacteria</taxon>
        <taxon>Pseudomonadati</taxon>
        <taxon>Pseudomonadota</taxon>
        <taxon>Gammaproteobacteria</taxon>
        <taxon>Chromatiales</taxon>
        <taxon>Chromatiaceae</taxon>
        <taxon>Chromatium</taxon>
    </lineage>
</organism>
<evidence type="ECO:0000256" key="4">
    <source>
        <dbReference type="ARBA" id="ARBA00022746"/>
    </source>
</evidence>
<dbReference type="InterPro" id="IPR019845">
    <property type="entry name" value="Squalene/phytoene_synthase_CS"/>
</dbReference>
<dbReference type="PANTHER" id="PTHR31480">
    <property type="entry name" value="BIFUNCTIONAL LYCOPENE CYCLASE/PHYTOENE SYNTHASE"/>
    <property type="match status" value="1"/>
</dbReference>
<dbReference type="OrthoDB" id="9807580at2"/>
<dbReference type="GO" id="GO:0016117">
    <property type="term" value="P:carotenoid biosynthetic process"/>
    <property type="evidence" value="ECO:0007669"/>
    <property type="project" value="UniProtKB-KW"/>
</dbReference>
<dbReference type="GO" id="GO:0004311">
    <property type="term" value="F:geranylgeranyl diphosphate synthase activity"/>
    <property type="evidence" value="ECO:0007669"/>
    <property type="project" value="InterPro"/>
</dbReference>
<evidence type="ECO:0000256" key="5">
    <source>
        <dbReference type="ARBA" id="ARBA00053028"/>
    </source>
</evidence>
<comment type="pathway">
    <text evidence="1">Carotenoid biosynthesis; phytoene biosynthesis.</text>
</comment>
<evidence type="ECO:0000256" key="3">
    <source>
        <dbReference type="ARBA" id="ARBA00022679"/>
    </source>
</evidence>
<keyword evidence="4" id="KW-0125">Carotenoid biosynthesis</keyword>
<proteinExistence type="inferred from homology"/>
<reference evidence="6 7" key="1">
    <citation type="submission" date="2018-01" db="EMBL/GenBank/DDBJ databases">
        <title>The complete genome sequence of Chromatium okenii LaCa, a purple sulfur bacterium with a turbulent life.</title>
        <authorList>
            <person name="Luedin S.M."/>
            <person name="Liechti N."/>
            <person name="Storelli N."/>
            <person name="Danza F."/>
            <person name="Wittwer M."/>
            <person name="Pothier J.F."/>
            <person name="Tonolla M.A."/>
        </authorList>
    </citation>
    <scope>NUCLEOTIDE SEQUENCE [LARGE SCALE GENOMIC DNA]</scope>
    <source>
        <strain evidence="6 7">LaCa</strain>
    </source>
</reference>
<dbReference type="InterPro" id="IPR044843">
    <property type="entry name" value="Trans_IPPS_bact-type"/>
</dbReference>
<dbReference type="SUPFAM" id="SSF48576">
    <property type="entry name" value="Terpenoid synthases"/>
    <property type="match status" value="1"/>
</dbReference>
<dbReference type="AlphaFoldDB" id="A0A2S7XS75"/>
<accession>A0A2S7XS75</accession>
<evidence type="ECO:0000313" key="6">
    <source>
        <dbReference type="EMBL" id="PQJ96251.1"/>
    </source>
</evidence>
<dbReference type="InterPro" id="IPR008949">
    <property type="entry name" value="Isoprenoid_synthase_dom_sf"/>
</dbReference>
<dbReference type="EMBL" id="PPGH01000035">
    <property type="protein sequence ID" value="PQJ96251.1"/>
    <property type="molecule type" value="Genomic_DNA"/>
</dbReference>
<comment type="caution">
    <text evidence="6">The sequence shown here is derived from an EMBL/GenBank/DDBJ whole genome shotgun (WGS) entry which is preliminary data.</text>
</comment>
<dbReference type="Pfam" id="PF00494">
    <property type="entry name" value="SQS_PSY"/>
    <property type="match status" value="1"/>
</dbReference>
<comment type="similarity">
    <text evidence="2">Belongs to the phytoene/squalene synthase family.</text>
</comment>
<evidence type="ECO:0000256" key="2">
    <source>
        <dbReference type="ARBA" id="ARBA00006251"/>
    </source>
</evidence>
<dbReference type="InterPro" id="IPR002060">
    <property type="entry name" value="Squ/phyt_synthse"/>
</dbReference>
<comment type="cofactor">
    <cofactor evidence="5">
        <name>ATP</name>
        <dbReference type="ChEBI" id="CHEBI:30616"/>
    </cofactor>
</comment>
<sequence>MPQLIVKSNTSTRHHAAADLNVCRDLLRDGSRSFYAASFLLPQKFRDPAIALYAFCRIADDAIDCVDGDPVAQAAALTMLHNRLDRIYDGCPIDDPVDRALTSVVVQCAMPKRLLEALLEGFEWDAQGRCYDDLSGVYDYSARVAGTVGAMMAVLMGARSAELVARACDLGVAMQLTNICRDVGEDARNGRLYLPKQWLREAGIDPDEWLKQPVFSEALASVVQRLLDAADALYQRSDAGIAGLSIGCRAGINAARYLYAEIGRQVERQGLDSISRRAVVPAPRKLGLLAPILGKAIVTSPQISAPALMETRFLVDAVVEATPKSSAPSAQRGGMLRVLELLALLEERERALGVRCGDLN</sequence>
<dbReference type="SFLD" id="SFLDG01212">
    <property type="entry name" value="Phytoene_synthase_like"/>
    <property type="match status" value="1"/>
</dbReference>
<protein>
    <submittedName>
        <fullName evidence="6">Phytoene synthase</fullName>
    </submittedName>
</protein>
<dbReference type="RefSeq" id="WP_105073879.1">
    <property type="nucleotide sequence ID" value="NZ_PPGH01000035.1"/>
</dbReference>
<dbReference type="Gene3D" id="1.10.600.10">
    <property type="entry name" value="Farnesyl Diphosphate Synthase"/>
    <property type="match status" value="1"/>
</dbReference>
<dbReference type="InterPro" id="IPR033904">
    <property type="entry name" value="Trans_IPPS_HH"/>
</dbReference>
<dbReference type="Proteomes" id="UP000239936">
    <property type="component" value="Unassembled WGS sequence"/>
</dbReference>
<keyword evidence="3" id="KW-0808">Transferase</keyword>
<evidence type="ECO:0000256" key="1">
    <source>
        <dbReference type="ARBA" id="ARBA00004684"/>
    </source>
</evidence>